<feature type="transmembrane region" description="Helical" evidence="1">
    <location>
        <begin position="225"/>
        <end position="244"/>
    </location>
</feature>
<feature type="transmembrane region" description="Helical" evidence="1">
    <location>
        <begin position="98"/>
        <end position="123"/>
    </location>
</feature>
<evidence type="ECO:0000313" key="2">
    <source>
        <dbReference type="EMBL" id="OUM46274.1"/>
    </source>
</evidence>
<dbReference type="Proteomes" id="UP000195321">
    <property type="component" value="Unassembled WGS sequence"/>
</dbReference>
<evidence type="ECO:0000256" key="1">
    <source>
        <dbReference type="SAM" id="Phobius"/>
    </source>
</evidence>
<feature type="transmembrane region" description="Helical" evidence="1">
    <location>
        <begin position="58"/>
        <end position="77"/>
    </location>
</feature>
<dbReference type="AlphaFoldDB" id="A0A1Y3M973"/>
<feature type="transmembrane region" description="Helical" evidence="1">
    <location>
        <begin position="171"/>
        <end position="189"/>
    </location>
</feature>
<gene>
    <name evidence="2" type="ORF">BW425_24770</name>
</gene>
<protein>
    <submittedName>
        <fullName evidence="2">Uncharacterized protein</fullName>
    </submittedName>
</protein>
<reference evidence="2 3" key="1">
    <citation type="submission" date="2017-02" db="EMBL/GenBank/DDBJ databases">
        <title>Bacillus pseudomycoides isolate FSL K6-0042.</title>
        <authorList>
            <person name="Kovac J."/>
        </authorList>
    </citation>
    <scope>NUCLEOTIDE SEQUENCE [LARGE SCALE GENOMIC DNA]</scope>
    <source>
        <strain evidence="2 3">FSL K6-0042</strain>
    </source>
</reference>
<organism evidence="2 3">
    <name type="scientific">Bacillus pseudomycoides</name>
    <dbReference type="NCBI Taxonomy" id="64104"/>
    <lineage>
        <taxon>Bacteria</taxon>
        <taxon>Bacillati</taxon>
        <taxon>Bacillota</taxon>
        <taxon>Bacilli</taxon>
        <taxon>Bacillales</taxon>
        <taxon>Bacillaceae</taxon>
        <taxon>Bacillus</taxon>
        <taxon>Bacillus cereus group</taxon>
    </lineage>
</organism>
<feature type="transmembrane region" description="Helical" evidence="1">
    <location>
        <begin position="135"/>
        <end position="159"/>
    </location>
</feature>
<keyword evidence="1" id="KW-0472">Membrane</keyword>
<dbReference type="RefSeq" id="WP_088094619.1">
    <property type="nucleotide sequence ID" value="NZ_JBEUTC010000312.1"/>
</dbReference>
<feature type="transmembrane region" description="Helical" evidence="1">
    <location>
        <begin position="17"/>
        <end position="38"/>
    </location>
</feature>
<accession>A0A1Y3M973</accession>
<keyword evidence="1" id="KW-1133">Transmembrane helix</keyword>
<name>A0A1Y3M973_9BACI</name>
<dbReference type="EMBL" id="MWPX01000053">
    <property type="protein sequence ID" value="OUM46274.1"/>
    <property type="molecule type" value="Genomic_DNA"/>
</dbReference>
<keyword evidence="1" id="KW-0812">Transmembrane</keyword>
<sequence>MINYIKSEFYRFQRSKLLLVTTGISLFLVLFAPIALFYSLKADGTFRYANLEFYFANIISFYIIIIFLAYAISSILAGKDLTIMRQSLSFGLSRKNIFFGKLIVSLSYFLILGITLVISSMIIGNLLLEHHTNSIFFDYLLALINMLPIIVSSFILAYVIHILALKDITNMAILILIYSVSGDIMKFISKNLPFISDSYKYSPSSILSTNFTNFASNKGVFLMEAWVVGILLSILYLIIGVFLFSKKDL</sequence>
<evidence type="ECO:0000313" key="3">
    <source>
        <dbReference type="Proteomes" id="UP000195321"/>
    </source>
</evidence>
<proteinExistence type="predicted"/>
<comment type="caution">
    <text evidence="2">The sequence shown here is derived from an EMBL/GenBank/DDBJ whole genome shotgun (WGS) entry which is preliminary data.</text>
</comment>